<reference evidence="1 2" key="1">
    <citation type="journal article" name="Sci. Rep.">
        <title>Genome-scale phylogenetic analyses confirm Olpidium as the closest living zoosporic fungus to the non-flagellated, terrestrial fungi.</title>
        <authorList>
            <person name="Chang Y."/>
            <person name="Rochon D."/>
            <person name="Sekimoto S."/>
            <person name="Wang Y."/>
            <person name="Chovatia M."/>
            <person name="Sandor L."/>
            <person name="Salamov A."/>
            <person name="Grigoriev I.V."/>
            <person name="Stajich J.E."/>
            <person name="Spatafora J.W."/>
        </authorList>
    </citation>
    <scope>NUCLEOTIDE SEQUENCE [LARGE SCALE GENOMIC DNA]</scope>
    <source>
        <strain evidence="1">S191</strain>
    </source>
</reference>
<dbReference type="OrthoDB" id="3344688at2759"/>
<accession>A0A8H7ZYT3</accession>
<evidence type="ECO:0000313" key="1">
    <source>
        <dbReference type="EMBL" id="KAG5461794.1"/>
    </source>
</evidence>
<gene>
    <name evidence="1" type="ORF">BJ554DRAFT_5958</name>
</gene>
<dbReference type="Proteomes" id="UP000673691">
    <property type="component" value="Unassembled WGS sequence"/>
</dbReference>
<comment type="caution">
    <text evidence="1">The sequence shown here is derived from an EMBL/GenBank/DDBJ whole genome shotgun (WGS) entry which is preliminary data.</text>
</comment>
<dbReference type="EMBL" id="JAEFCI010003119">
    <property type="protein sequence ID" value="KAG5461794.1"/>
    <property type="molecule type" value="Genomic_DNA"/>
</dbReference>
<evidence type="ECO:0000313" key="2">
    <source>
        <dbReference type="Proteomes" id="UP000673691"/>
    </source>
</evidence>
<sequence>KQPCIANSSTKAEIIAASEACREISWFRHIVEDVLGDACAIPLYIDNHGALEINKDTRRINRRSKHIDVRHLYVGEAAEHGKIIPQSIPSRENRADIFTKALPRPDFHRHREALGVVPTPLDHTKRAKRAESATAEST</sequence>
<protein>
    <submittedName>
        <fullName evidence="1">Copia protein</fullName>
    </submittedName>
</protein>
<feature type="non-terminal residue" evidence="1">
    <location>
        <position position="1"/>
    </location>
</feature>
<keyword evidence="2" id="KW-1185">Reference proteome</keyword>
<proteinExistence type="predicted"/>
<dbReference type="AlphaFoldDB" id="A0A8H7ZYT3"/>
<organism evidence="1 2">
    <name type="scientific">Olpidium bornovanus</name>
    <dbReference type="NCBI Taxonomy" id="278681"/>
    <lineage>
        <taxon>Eukaryota</taxon>
        <taxon>Fungi</taxon>
        <taxon>Fungi incertae sedis</taxon>
        <taxon>Olpidiomycota</taxon>
        <taxon>Olpidiomycotina</taxon>
        <taxon>Olpidiomycetes</taxon>
        <taxon>Olpidiales</taxon>
        <taxon>Olpidiaceae</taxon>
        <taxon>Olpidium</taxon>
    </lineage>
</organism>
<name>A0A8H7ZYT3_9FUNG</name>
<dbReference type="CDD" id="cd09272">
    <property type="entry name" value="RNase_HI_RT_Ty1"/>
    <property type="match status" value="1"/>
</dbReference>